<dbReference type="InterPro" id="IPR001737">
    <property type="entry name" value="KsgA/Erm"/>
</dbReference>
<evidence type="ECO:0000259" key="5">
    <source>
        <dbReference type="SMART" id="SM00650"/>
    </source>
</evidence>
<dbReference type="PANTHER" id="PTHR11727">
    <property type="entry name" value="DIMETHYLADENOSINE TRANSFERASE"/>
    <property type="match status" value="1"/>
</dbReference>
<dbReference type="InterPro" id="IPR020598">
    <property type="entry name" value="rRNA_Ade_methylase_Trfase_N"/>
</dbReference>
<keyword evidence="3" id="KW-0949">S-adenosyl-L-methionine</keyword>
<evidence type="ECO:0000256" key="1">
    <source>
        <dbReference type="ARBA" id="ARBA00022603"/>
    </source>
</evidence>
<dbReference type="SMART" id="SM00650">
    <property type="entry name" value="rADc"/>
    <property type="match status" value="1"/>
</dbReference>
<feature type="domain" description="Ribosomal RNA adenine methylase transferase N-terminal" evidence="5">
    <location>
        <begin position="32"/>
        <end position="146"/>
    </location>
</feature>
<evidence type="ECO:0000256" key="3">
    <source>
        <dbReference type="ARBA" id="ARBA00022691"/>
    </source>
</evidence>
<dbReference type="PANTHER" id="PTHR11727:SF14">
    <property type="entry name" value="BLL8166 PROTEIN"/>
    <property type="match status" value="1"/>
</dbReference>
<keyword evidence="2" id="KW-0808">Transferase</keyword>
<dbReference type="GO" id="GO:0003723">
    <property type="term" value="F:RNA binding"/>
    <property type="evidence" value="ECO:0007669"/>
    <property type="project" value="UniProtKB-KW"/>
</dbReference>
<evidence type="ECO:0000313" key="6">
    <source>
        <dbReference type="EMBL" id="VAW00336.1"/>
    </source>
</evidence>
<dbReference type="EMBL" id="UOEC01000174">
    <property type="protein sequence ID" value="VAW00336.1"/>
    <property type="molecule type" value="Genomic_DNA"/>
</dbReference>
<keyword evidence="1" id="KW-0489">Methyltransferase</keyword>
<dbReference type="InterPro" id="IPR041698">
    <property type="entry name" value="Methyltransf_25"/>
</dbReference>
<protein>
    <recommendedName>
        <fullName evidence="5">Ribosomal RNA adenine methylase transferase N-terminal domain-containing protein</fullName>
    </recommendedName>
</protein>
<evidence type="ECO:0000256" key="2">
    <source>
        <dbReference type="ARBA" id="ARBA00022679"/>
    </source>
</evidence>
<accession>A0A3B0SZZ9</accession>
<dbReference type="GO" id="GO:0000179">
    <property type="term" value="F:rRNA (adenine-N6,N6-)-dimethyltransferase activity"/>
    <property type="evidence" value="ECO:0007669"/>
    <property type="project" value="InterPro"/>
</dbReference>
<dbReference type="AlphaFoldDB" id="A0A3B0SZZ9"/>
<gene>
    <name evidence="6" type="ORF">MNBD_ALPHA08-2384</name>
</gene>
<name>A0A3B0SZZ9_9ZZZZ</name>
<organism evidence="6">
    <name type="scientific">hydrothermal vent metagenome</name>
    <dbReference type="NCBI Taxonomy" id="652676"/>
    <lineage>
        <taxon>unclassified sequences</taxon>
        <taxon>metagenomes</taxon>
        <taxon>ecological metagenomes</taxon>
    </lineage>
</organism>
<keyword evidence="4" id="KW-0694">RNA-binding</keyword>
<sequence length="189" mass="20538">MASKLGGKLDFYKGWLSNPKGVGAIAPSSPAMARKMAEATRVGCDKKVLEVGPGTGVFTGAILARGVHPDNLIAIEYNKSFLPGLEQRFPDVTFIHGDALDIEIIAREQSIEKFDTIISGLPLLNFPSAKRVQFVESMLDHLEPGRPLIQFSYGLSPPVPVSSNHFVAQHLGSVFGNLPPARIWAYKRV</sequence>
<dbReference type="Gene3D" id="3.40.50.150">
    <property type="entry name" value="Vaccinia Virus protein VP39"/>
    <property type="match status" value="1"/>
</dbReference>
<reference evidence="6" key="1">
    <citation type="submission" date="2018-06" db="EMBL/GenBank/DDBJ databases">
        <authorList>
            <person name="Zhirakovskaya E."/>
        </authorList>
    </citation>
    <scope>NUCLEOTIDE SEQUENCE</scope>
</reference>
<dbReference type="SUPFAM" id="SSF53335">
    <property type="entry name" value="S-adenosyl-L-methionine-dependent methyltransferases"/>
    <property type="match status" value="1"/>
</dbReference>
<proteinExistence type="predicted"/>
<dbReference type="InterPro" id="IPR029063">
    <property type="entry name" value="SAM-dependent_MTases_sf"/>
</dbReference>
<dbReference type="CDD" id="cd02440">
    <property type="entry name" value="AdoMet_MTases"/>
    <property type="match status" value="1"/>
</dbReference>
<dbReference type="Pfam" id="PF13649">
    <property type="entry name" value="Methyltransf_25"/>
    <property type="match status" value="1"/>
</dbReference>
<evidence type="ECO:0000256" key="4">
    <source>
        <dbReference type="ARBA" id="ARBA00022884"/>
    </source>
</evidence>